<evidence type="ECO:0000313" key="2">
    <source>
        <dbReference type="Proteomes" id="UP000294865"/>
    </source>
</evidence>
<evidence type="ECO:0000313" key="1">
    <source>
        <dbReference type="EMBL" id="TDM15182.1"/>
    </source>
</evidence>
<dbReference type="EMBL" id="SDQG01000009">
    <property type="protein sequence ID" value="TDM15182.1"/>
    <property type="molecule type" value="Genomic_DNA"/>
</dbReference>
<dbReference type="Proteomes" id="UP000294865">
    <property type="component" value="Unassembled WGS sequence"/>
</dbReference>
<comment type="caution">
    <text evidence="1">The sequence shown here is derived from an EMBL/GenBank/DDBJ whole genome shotgun (WGS) entry which is preliminary data.</text>
</comment>
<sequence>MTNRRTWSIDEKVDAELHRIKEESNFSTMNETIKYILDLRKQNMNEQMLFKKIKYMEKNIFKIINLLNIIADQSIEYNLEKENSEDTKTTIQNLVEQKNIYDLNFNKKLNKLLEEL</sequence>
<proteinExistence type="predicted"/>
<reference evidence="1 2" key="1">
    <citation type="submission" date="2019-01" db="EMBL/GenBank/DDBJ databases">
        <title>Draft genome sequences of Macrococcus caseolyticus, Macrococcus canis, Macrococcus bohemicus and Macrococcus goetzii.</title>
        <authorList>
            <person name="Mazhar S."/>
            <person name="Altermann E."/>
            <person name="Hill C."/>
            <person name="Mcauliffe O."/>
        </authorList>
    </citation>
    <scope>NUCLEOTIDE SEQUENCE [LARGE SCALE GENOMIC DNA]</scope>
    <source>
        <strain evidence="1 2">DPC7162</strain>
    </source>
</reference>
<name>A0A4R6C1V8_9STAP</name>
<gene>
    <name evidence="1" type="ORF">ETI04_10770</name>
</gene>
<protein>
    <submittedName>
        <fullName evidence="1">Uncharacterized protein</fullName>
    </submittedName>
</protein>
<dbReference type="AlphaFoldDB" id="A0A4R6C1V8"/>
<dbReference type="RefSeq" id="WP_133420412.1">
    <property type="nucleotide sequence ID" value="NZ_SDGP01000007.1"/>
</dbReference>
<organism evidence="1 2">
    <name type="scientific">Macrococcoides canis</name>
    <dbReference type="NCBI Taxonomy" id="1855823"/>
    <lineage>
        <taxon>Bacteria</taxon>
        <taxon>Bacillati</taxon>
        <taxon>Bacillota</taxon>
        <taxon>Bacilli</taxon>
        <taxon>Bacillales</taxon>
        <taxon>Staphylococcaceae</taxon>
        <taxon>Macrococcoides</taxon>
    </lineage>
</organism>
<accession>A0A4R6C1V8</accession>